<organism evidence="1 2">
    <name type="scientific">Natronobacterium lacisalsi AJ5</name>
    <dbReference type="NCBI Taxonomy" id="358396"/>
    <lineage>
        <taxon>Archaea</taxon>
        <taxon>Methanobacteriati</taxon>
        <taxon>Methanobacteriota</taxon>
        <taxon>Stenosarchaea group</taxon>
        <taxon>Halobacteria</taxon>
        <taxon>Halobacteriales</taxon>
        <taxon>Natrialbaceae</taxon>
        <taxon>Natronobacterium</taxon>
    </lineage>
</organism>
<sequence>MSATQQSFGMSYDVTDTSLKTAFDERFGAEDVTDLPLSLTIDWSCSCGCSIGCNCNSCGCGC</sequence>
<proteinExistence type="predicted"/>
<evidence type="ECO:0000313" key="2">
    <source>
        <dbReference type="Proteomes" id="UP000186547"/>
    </source>
</evidence>
<name>A0A1P8LWX1_NATLA</name>
<reference evidence="1 2" key="1">
    <citation type="journal article" date="2011" name="J. Bacteriol.">
        <title>Genome sequence of Halobiforma lacisalsi AJ5, an extremely halophilic archaeon which harbors a bop gene.</title>
        <authorList>
            <person name="Jiang X."/>
            <person name="Wang S."/>
            <person name="Cheng H."/>
            <person name="Huo Y."/>
            <person name="Zhang X."/>
            <person name="Zhu X."/>
            <person name="Han X."/>
            <person name="Ni P."/>
            <person name="Wu M."/>
        </authorList>
    </citation>
    <scope>NUCLEOTIDE SEQUENCE [LARGE SCALE GENOMIC DNA]</scope>
    <source>
        <strain evidence="1 2">AJ5</strain>
        <plasmid evidence="2">phlaj5i</plasmid>
    </source>
</reference>
<dbReference type="AlphaFoldDB" id="A0A1P8LWX1"/>
<dbReference type="EMBL" id="CP019286">
    <property type="protein sequence ID" value="APX00248.1"/>
    <property type="molecule type" value="Genomic_DNA"/>
</dbReference>
<geneLocation type="plasmid" evidence="2">
    <name>phlaj5i</name>
</geneLocation>
<dbReference type="Proteomes" id="UP000186547">
    <property type="component" value="Plasmid pHLAJ5I"/>
</dbReference>
<dbReference type="KEGG" id="hlc:CHINAEXTREME20800"/>
<evidence type="ECO:0000313" key="1">
    <source>
        <dbReference type="EMBL" id="APX00248.1"/>
    </source>
</evidence>
<gene>
    <name evidence="1" type="ORF">CHINAEXTREME_20800</name>
</gene>
<accession>A0A1P8LWX1</accession>
<keyword evidence="1" id="KW-0614">Plasmid</keyword>
<protein>
    <submittedName>
        <fullName evidence="1">Uncharacterized protein</fullName>
    </submittedName>
</protein>